<evidence type="ECO:0000256" key="2">
    <source>
        <dbReference type="ARBA" id="ARBA00009236"/>
    </source>
</evidence>
<evidence type="ECO:0000313" key="9">
    <source>
        <dbReference type="EMBL" id="QSO47089.1"/>
    </source>
</evidence>
<feature type="domain" description="Aminotransferase class V" evidence="8">
    <location>
        <begin position="37"/>
        <end position="338"/>
    </location>
</feature>
<sequence>MERGILVHVQSQNRLLLGPGPSSVHPEVLKAMATPLVGHLDPYFLEVMADTQSMLRQVFQTENELTLAMSGTGSAGMETVFVNLLEPGDKVLICICGVFGERMKDIAVRSGANVLTVEAAWGQPIEPEDVQAALKSSSGVKAVAIVHAETSTGVWQPLEEISRIVHDYGALFIVDAVTSLGGIPVEVDRLGIDACYSGTQKCLGAPPGLAPVTLSPRALDVVRNRKTKVQSWYLDLNMIANYWGEDRFYHHTAPISMLFSLHEALRLLLEEGLHQAFKRHAQNGDYLQRELQAMGLQLFAAEGFRLPQLTSVIFPDKYDEGKLRKQLLEDYGIEVGGGLGALKGKAWRVGLLGHSSQHRNVTLLIQAMKQMMGI</sequence>
<keyword evidence="5 7" id="KW-0663">Pyridoxal phosphate</keyword>
<dbReference type="PIRSF" id="PIRSF000524">
    <property type="entry name" value="SPT"/>
    <property type="match status" value="1"/>
</dbReference>
<comment type="cofactor">
    <cofactor evidence="1 7">
        <name>pyridoxal 5'-phosphate</name>
        <dbReference type="ChEBI" id="CHEBI:597326"/>
    </cofactor>
</comment>
<dbReference type="InterPro" id="IPR015422">
    <property type="entry name" value="PyrdxlP-dep_Trfase_small"/>
</dbReference>
<dbReference type="GO" id="GO:0019265">
    <property type="term" value="P:glycine biosynthetic process, by transamination of glyoxylate"/>
    <property type="evidence" value="ECO:0007669"/>
    <property type="project" value="TreeGrafter"/>
</dbReference>
<organism evidence="9 10">
    <name type="scientific">Alicyclobacillus mengziensis</name>
    <dbReference type="NCBI Taxonomy" id="2931921"/>
    <lineage>
        <taxon>Bacteria</taxon>
        <taxon>Bacillati</taxon>
        <taxon>Bacillota</taxon>
        <taxon>Bacilli</taxon>
        <taxon>Bacillales</taxon>
        <taxon>Alicyclobacillaceae</taxon>
        <taxon>Alicyclobacillus</taxon>
    </lineage>
</organism>
<dbReference type="EMBL" id="CP071182">
    <property type="protein sequence ID" value="QSO47089.1"/>
    <property type="molecule type" value="Genomic_DNA"/>
</dbReference>
<dbReference type="GO" id="GO:0008453">
    <property type="term" value="F:alanine-glyoxylate transaminase activity"/>
    <property type="evidence" value="ECO:0007669"/>
    <property type="project" value="TreeGrafter"/>
</dbReference>
<dbReference type="GO" id="GO:0004760">
    <property type="term" value="F:L-serine-pyruvate transaminase activity"/>
    <property type="evidence" value="ECO:0007669"/>
    <property type="project" value="TreeGrafter"/>
</dbReference>
<feature type="modified residue" description="N6-(pyridoxal phosphate)lysine" evidence="7">
    <location>
        <position position="201"/>
    </location>
</feature>
<dbReference type="InterPro" id="IPR015424">
    <property type="entry name" value="PyrdxlP-dep_Trfase"/>
</dbReference>
<keyword evidence="4" id="KW-0808">Transferase</keyword>
<dbReference type="Gene3D" id="3.90.1150.10">
    <property type="entry name" value="Aspartate Aminotransferase, domain 1"/>
    <property type="match status" value="1"/>
</dbReference>
<comment type="similarity">
    <text evidence="2">Belongs to the class-V pyridoxal-phosphate-dependent aminotransferase family.</text>
</comment>
<evidence type="ECO:0000256" key="3">
    <source>
        <dbReference type="ARBA" id="ARBA00022576"/>
    </source>
</evidence>
<dbReference type="Pfam" id="PF00266">
    <property type="entry name" value="Aminotran_5"/>
    <property type="match status" value="1"/>
</dbReference>
<protein>
    <submittedName>
        <fullName evidence="9">Alanine--glyoxylate aminotransferase family protein</fullName>
    </submittedName>
</protein>
<evidence type="ECO:0000256" key="1">
    <source>
        <dbReference type="ARBA" id="ARBA00001933"/>
    </source>
</evidence>
<dbReference type="AlphaFoldDB" id="A0A9X7Z5N9"/>
<dbReference type="InterPro" id="IPR015421">
    <property type="entry name" value="PyrdxlP-dep_Trfase_major"/>
</dbReference>
<dbReference type="InterPro" id="IPR000192">
    <property type="entry name" value="Aminotrans_V_dom"/>
</dbReference>
<evidence type="ECO:0000256" key="6">
    <source>
        <dbReference type="PIRSR" id="PIRSR000524-1"/>
    </source>
</evidence>
<evidence type="ECO:0000256" key="5">
    <source>
        <dbReference type="ARBA" id="ARBA00022898"/>
    </source>
</evidence>
<dbReference type="Proteomes" id="UP000663505">
    <property type="component" value="Chromosome"/>
</dbReference>
<dbReference type="PANTHER" id="PTHR21152">
    <property type="entry name" value="AMINOTRANSFERASE CLASS V"/>
    <property type="match status" value="1"/>
</dbReference>
<gene>
    <name evidence="9" type="ORF">JZ786_22205</name>
</gene>
<dbReference type="InterPro" id="IPR024169">
    <property type="entry name" value="SP_NH2Trfase/AEP_transaminase"/>
</dbReference>
<accession>A0A9X7Z5N9</accession>
<keyword evidence="10" id="KW-1185">Reference proteome</keyword>
<evidence type="ECO:0000256" key="7">
    <source>
        <dbReference type="PIRSR" id="PIRSR000524-50"/>
    </source>
</evidence>
<reference evidence="9 10" key="1">
    <citation type="submission" date="2021-02" db="EMBL/GenBank/DDBJ databases">
        <title>Alicyclobacillus curvatus sp. nov. and Alicyclobacillus mengziensis sp. nov., two acidophilic bacteria isolated from acid mine drainage.</title>
        <authorList>
            <person name="Huang Y."/>
        </authorList>
    </citation>
    <scope>NUCLEOTIDE SEQUENCE [LARGE SCALE GENOMIC DNA]</scope>
    <source>
        <strain evidence="9 10">S30H14</strain>
    </source>
</reference>
<dbReference type="SUPFAM" id="SSF53383">
    <property type="entry name" value="PLP-dependent transferases"/>
    <property type="match status" value="1"/>
</dbReference>
<dbReference type="KEGG" id="afx:JZ786_22205"/>
<keyword evidence="3 9" id="KW-0032">Aminotransferase</keyword>
<feature type="binding site" evidence="6">
    <location>
        <position position="348"/>
    </location>
    <ligand>
        <name>substrate</name>
    </ligand>
</feature>
<name>A0A9X7Z5N9_9BACL</name>
<dbReference type="FunFam" id="3.40.640.10:FF:000027">
    <property type="entry name" value="Serine--pyruvate aminotransferase, mitochondrial"/>
    <property type="match status" value="1"/>
</dbReference>
<dbReference type="PANTHER" id="PTHR21152:SF40">
    <property type="entry name" value="ALANINE--GLYOXYLATE AMINOTRANSFERASE"/>
    <property type="match status" value="1"/>
</dbReference>
<evidence type="ECO:0000313" key="10">
    <source>
        <dbReference type="Proteomes" id="UP000663505"/>
    </source>
</evidence>
<evidence type="ECO:0000256" key="4">
    <source>
        <dbReference type="ARBA" id="ARBA00022679"/>
    </source>
</evidence>
<dbReference type="Gene3D" id="3.40.640.10">
    <property type="entry name" value="Type I PLP-dependent aspartate aminotransferase-like (Major domain)"/>
    <property type="match status" value="1"/>
</dbReference>
<proteinExistence type="inferred from homology"/>
<evidence type="ECO:0000259" key="8">
    <source>
        <dbReference type="Pfam" id="PF00266"/>
    </source>
</evidence>